<organism evidence="3 4">
    <name type="scientific">Tepidibacillus fermentans</name>
    <dbReference type="NCBI Taxonomy" id="1281767"/>
    <lineage>
        <taxon>Bacteria</taxon>
        <taxon>Bacillati</taxon>
        <taxon>Bacillota</taxon>
        <taxon>Bacilli</taxon>
        <taxon>Bacillales</taxon>
        <taxon>Bacillaceae</taxon>
        <taxon>Tepidibacillus</taxon>
    </lineage>
</organism>
<evidence type="ECO:0000256" key="1">
    <source>
        <dbReference type="ARBA" id="ARBA00005662"/>
    </source>
</evidence>
<sequence>MATKITIVAVGDILMWRKQIASAKIPGKNQYSFGSMFQEVAPFLRNADLTIGNLETTLSGREKIYQRRNPKTTYPMFNCPDELALTLKKVGFHVLTTANNHCMDRGVNGLKRTLNVLDQNQLLHTGTFRNQKEADTPLVLNLKGIKIAIFAYTYGTNYIAVPKSTPWLVNRIYLKKMQNDIASIRSQVDLVIVSLHFGREFYRYPNEKQKKIVDFLWRNGADIILGSHPHVIQPMITKKIKRIDGIEKRVFAIYSLGNFISDRMFNNIHADSGIILKLVIHKDSSGSTSIEDIYYIPTWVHKIPTKGIPKFRVLPIKKFLQNPDRWLTKNDLDTMKMVWSNTTSHLKGKAR</sequence>
<dbReference type="OrthoDB" id="9810906at2"/>
<dbReference type="Gene3D" id="3.60.21.10">
    <property type="match status" value="1"/>
</dbReference>
<dbReference type="PANTHER" id="PTHR33393">
    <property type="entry name" value="POLYGLUTAMINE SYNTHESIS ACCESSORY PROTEIN RV0574C-RELATED"/>
    <property type="match status" value="1"/>
</dbReference>
<dbReference type="SMART" id="SM00854">
    <property type="entry name" value="PGA_cap"/>
    <property type="match status" value="1"/>
</dbReference>
<comment type="similarity">
    <text evidence="1">Belongs to the CapA family.</text>
</comment>
<protein>
    <submittedName>
        <fullName evidence="3">Poly-gamma-glutamate synthesis protein (Capsule biosynthesis protein)</fullName>
    </submittedName>
</protein>
<feature type="domain" description="Capsule synthesis protein CapA" evidence="2">
    <location>
        <begin position="6"/>
        <end position="263"/>
    </location>
</feature>
<evidence type="ECO:0000259" key="2">
    <source>
        <dbReference type="SMART" id="SM00854"/>
    </source>
</evidence>
<dbReference type="EMBL" id="SMAB01000006">
    <property type="protein sequence ID" value="TCS83148.1"/>
    <property type="molecule type" value="Genomic_DNA"/>
</dbReference>
<dbReference type="AlphaFoldDB" id="A0A4R3KJ47"/>
<name>A0A4R3KJ47_9BACI</name>
<gene>
    <name evidence="3" type="ORF">EDD72_10675</name>
</gene>
<dbReference type="InterPro" id="IPR019079">
    <property type="entry name" value="Capsule_synth_CapA"/>
</dbReference>
<dbReference type="InterPro" id="IPR029052">
    <property type="entry name" value="Metallo-depent_PP-like"/>
</dbReference>
<evidence type="ECO:0000313" key="4">
    <source>
        <dbReference type="Proteomes" id="UP000295788"/>
    </source>
</evidence>
<reference evidence="3 4" key="1">
    <citation type="submission" date="2019-03" db="EMBL/GenBank/DDBJ databases">
        <title>Genomic Encyclopedia of Type Strains, Phase IV (KMG-IV): sequencing the most valuable type-strain genomes for metagenomic binning, comparative biology and taxonomic classification.</title>
        <authorList>
            <person name="Goeker M."/>
        </authorList>
    </citation>
    <scope>NUCLEOTIDE SEQUENCE [LARGE SCALE GENOMIC DNA]</scope>
    <source>
        <strain evidence="3 4">DSM 23802</strain>
    </source>
</reference>
<dbReference type="Proteomes" id="UP000295788">
    <property type="component" value="Unassembled WGS sequence"/>
</dbReference>
<dbReference type="CDD" id="cd07381">
    <property type="entry name" value="MPP_CapA"/>
    <property type="match status" value="1"/>
</dbReference>
<dbReference type="PANTHER" id="PTHR33393:SF12">
    <property type="entry name" value="CAPSULE BIOSYNTHESIS PROTEIN CAPA"/>
    <property type="match status" value="1"/>
</dbReference>
<keyword evidence="4" id="KW-1185">Reference proteome</keyword>
<comment type="caution">
    <text evidence="3">The sequence shown here is derived from an EMBL/GenBank/DDBJ whole genome shotgun (WGS) entry which is preliminary data.</text>
</comment>
<dbReference type="SUPFAM" id="SSF56300">
    <property type="entry name" value="Metallo-dependent phosphatases"/>
    <property type="match status" value="1"/>
</dbReference>
<dbReference type="Pfam" id="PF09587">
    <property type="entry name" value="PGA_cap"/>
    <property type="match status" value="1"/>
</dbReference>
<dbReference type="RefSeq" id="WP_132768094.1">
    <property type="nucleotide sequence ID" value="NZ_SMAB01000006.1"/>
</dbReference>
<dbReference type="InterPro" id="IPR052169">
    <property type="entry name" value="CW_Biosynth-Accessory"/>
</dbReference>
<proteinExistence type="inferred from homology"/>
<accession>A0A4R3KJ47</accession>
<evidence type="ECO:0000313" key="3">
    <source>
        <dbReference type="EMBL" id="TCS83148.1"/>
    </source>
</evidence>